<dbReference type="AlphaFoldDB" id="A0A941F6E8"/>
<dbReference type="Gene3D" id="2.60.120.1140">
    <property type="entry name" value="Protein of unknown function DUF192"/>
    <property type="match status" value="1"/>
</dbReference>
<name>A0A941F6E8_9BACT</name>
<keyword evidence="2" id="KW-1185">Reference proteome</keyword>
<organism evidence="1 2">
    <name type="scientific">Carboxylicivirga sediminis</name>
    <dbReference type="NCBI Taxonomy" id="2006564"/>
    <lineage>
        <taxon>Bacteria</taxon>
        <taxon>Pseudomonadati</taxon>
        <taxon>Bacteroidota</taxon>
        <taxon>Bacteroidia</taxon>
        <taxon>Marinilabiliales</taxon>
        <taxon>Marinilabiliaceae</taxon>
        <taxon>Carboxylicivirga</taxon>
    </lineage>
</organism>
<dbReference type="EMBL" id="JAGTAR010000029">
    <property type="protein sequence ID" value="MBR8537242.1"/>
    <property type="molecule type" value="Genomic_DNA"/>
</dbReference>
<dbReference type="Pfam" id="PF02643">
    <property type="entry name" value="DUF192"/>
    <property type="match status" value="1"/>
</dbReference>
<dbReference type="PANTHER" id="PTHR37953:SF1">
    <property type="entry name" value="UPF0127 PROTEIN MJ1496"/>
    <property type="match status" value="1"/>
</dbReference>
<dbReference type="InterPro" id="IPR003795">
    <property type="entry name" value="DUF192"/>
</dbReference>
<dbReference type="Proteomes" id="UP000679220">
    <property type="component" value="Unassembled WGS sequence"/>
</dbReference>
<accession>A0A941F6E8</accession>
<proteinExistence type="predicted"/>
<dbReference type="RefSeq" id="WP_212192267.1">
    <property type="nucleotide sequence ID" value="NZ_JAGTAR010000029.1"/>
</dbReference>
<gene>
    <name evidence="1" type="ORF">KDU71_16865</name>
</gene>
<sequence>MTIILGIALAVIALNFRSCIQNRQDYKAAGPYAFKKEGTLSFFREGLDKPLVTIDIELAKDDNERAMGLMHRYTMDEEQGMLFIMERQEPQSFWMKNTHISLDILYVNTQYEIVKIHQRTKRFSEEGIPSVKPAKYVVEVVAGFCAKHQIKEGDLISFKRITSDN</sequence>
<dbReference type="InterPro" id="IPR038695">
    <property type="entry name" value="Saro_0823-like_sf"/>
</dbReference>
<reference evidence="1" key="2">
    <citation type="submission" date="2021-04" db="EMBL/GenBank/DDBJ databases">
        <authorList>
            <person name="Zhang T."/>
            <person name="Zhang Y."/>
            <person name="Lu D."/>
            <person name="Zuo D."/>
            <person name="Du Z."/>
        </authorList>
    </citation>
    <scope>NUCLEOTIDE SEQUENCE</scope>
    <source>
        <strain evidence="1">JR1</strain>
    </source>
</reference>
<evidence type="ECO:0000313" key="1">
    <source>
        <dbReference type="EMBL" id="MBR8537242.1"/>
    </source>
</evidence>
<dbReference type="PANTHER" id="PTHR37953">
    <property type="entry name" value="UPF0127 PROTEIN MJ1496"/>
    <property type="match status" value="1"/>
</dbReference>
<comment type="caution">
    <text evidence="1">The sequence shown here is derived from an EMBL/GenBank/DDBJ whole genome shotgun (WGS) entry which is preliminary data.</text>
</comment>
<evidence type="ECO:0000313" key="2">
    <source>
        <dbReference type="Proteomes" id="UP000679220"/>
    </source>
</evidence>
<protein>
    <submittedName>
        <fullName evidence="1">DUF192 domain-containing protein</fullName>
    </submittedName>
</protein>
<reference evidence="1" key="1">
    <citation type="journal article" date="2018" name="Int. J. Syst. Evol. Microbiol.">
        <title>Carboxylicivirga sediminis sp. nov., isolated from coastal sediment.</title>
        <authorList>
            <person name="Wang F.Q."/>
            <person name="Ren L.H."/>
            <person name="Zou R.J."/>
            <person name="Sun Y.Z."/>
            <person name="Liu X.J."/>
            <person name="Jiang F."/>
            <person name="Liu L.J."/>
        </authorList>
    </citation>
    <scope>NUCLEOTIDE SEQUENCE</scope>
    <source>
        <strain evidence="1">JR1</strain>
    </source>
</reference>